<feature type="compositionally biased region" description="Basic residues" evidence="1">
    <location>
        <begin position="112"/>
        <end position="125"/>
    </location>
</feature>
<comment type="caution">
    <text evidence="3">The sequence shown here is derived from an EMBL/GenBank/DDBJ whole genome shotgun (WGS) entry which is preliminary data.</text>
</comment>
<gene>
    <name evidence="3" type="ORF">NCTC11685_06691</name>
</gene>
<dbReference type="AlphaFoldDB" id="A0A7H4PLT7"/>
<keyword evidence="2" id="KW-0472">Membrane</keyword>
<protein>
    <submittedName>
        <fullName evidence="3">Uncharacterized protein</fullName>
    </submittedName>
</protein>
<evidence type="ECO:0000256" key="1">
    <source>
        <dbReference type="SAM" id="MobiDB-lite"/>
    </source>
</evidence>
<feature type="region of interest" description="Disordered" evidence="1">
    <location>
        <begin position="103"/>
        <end position="131"/>
    </location>
</feature>
<keyword evidence="2" id="KW-1133">Transmembrane helix</keyword>
<dbReference type="EMBL" id="UGMS01000003">
    <property type="protein sequence ID" value="STW79360.1"/>
    <property type="molecule type" value="Genomic_DNA"/>
</dbReference>
<name>A0A7H4PLT7_9ENTR</name>
<evidence type="ECO:0000313" key="4">
    <source>
        <dbReference type="Proteomes" id="UP000254863"/>
    </source>
</evidence>
<feature type="transmembrane region" description="Helical" evidence="2">
    <location>
        <begin position="70"/>
        <end position="92"/>
    </location>
</feature>
<reference evidence="3 4" key="1">
    <citation type="submission" date="2018-06" db="EMBL/GenBank/DDBJ databases">
        <authorList>
            <consortium name="Pathogen Informatics"/>
            <person name="Doyle S."/>
        </authorList>
    </citation>
    <scope>NUCLEOTIDE SEQUENCE [LARGE SCALE GENOMIC DNA]</scope>
    <source>
        <strain evidence="3 4">NCTC11685</strain>
    </source>
</reference>
<proteinExistence type="predicted"/>
<organism evidence="3 4">
    <name type="scientific">Klebsiella michiganensis</name>
    <dbReference type="NCBI Taxonomy" id="1134687"/>
    <lineage>
        <taxon>Bacteria</taxon>
        <taxon>Pseudomonadati</taxon>
        <taxon>Pseudomonadota</taxon>
        <taxon>Gammaproteobacteria</taxon>
        <taxon>Enterobacterales</taxon>
        <taxon>Enterobacteriaceae</taxon>
        <taxon>Klebsiella/Raoultella group</taxon>
        <taxon>Klebsiella</taxon>
    </lineage>
</organism>
<evidence type="ECO:0000256" key="2">
    <source>
        <dbReference type="SAM" id="Phobius"/>
    </source>
</evidence>
<keyword evidence="2" id="KW-0812">Transmembrane</keyword>
<sequence length="131" mass="13813">MGKDANTLDDLRRAILHQTVVGGNIGFALGGVDNECVDFVAAAAQLGAGRETRAAQSGHAKLVNTLNQRFAGFILVIVPAIAFNPAVFAIGINNDAHFRQRGRVGGRVGGNGRHRTGRRGVHRQHSAPAAR</sequence>
<accession>A0A7H4PLT7</accession>
<evidence type="ECO:0000313" key="3">
    <source>
        <dbReference type="EMBL" id="STW79360.1"/>
    </source>
</evidence>
<dbReference type="Proteomes" id="UP000254863">
    <property type="component" value="Unassembled WGS sequence"/>
</dbReference>